<keyword evidence="1" id="KW-0175">Coiled coil</keyword>
<feature type="compositionally biased region" description="Basic and acidic residues" evidence="2">
    <location>
        <begin position="192"/>
        <end position="229"/>
    </location>
</feature>
<dbReference type="Proteomes" id="UP000183107">
    <property type="component" value="Unassembled WGS sequence"/>
</dbReference>
<dbReference type="OrthoDB" id="8562330at2"/>
<feature type="compositionally biased region" description="Basic and acidic residues" evidence="2">
    <location>
        <begin position="149"/>
        <end position="184"/>
    </location>
</feature>
<evidence type="ECO:0000256" key="1">
    <source>
        <dbReference type="SAM" id="Coils"/>
    </source>
</evidence>
<evidence type="ECO:0000256" key="2">
    <source>
        <dbReference type="SAM" id="MobiDB-lite"/>
    </source>
</evidence>
<evidence type="ECO:0000313" key="4">
    <source>
        <dbReference type="Proteomes" id="UP000183107"/>
    </source>
</evidence>
<feature type="coiled-coil region" evidence="1">
    <location>
        <begin position="94"/>
        <end position="146"/>
    </location>
</feature>
<feature type="region of interest" description="Disordered" evidence="2">
    <location>
        <begin position="149"/>
        <end position="248"/>
    </location>
</feature>
<proteinExistence type="predicted"/>
<sequence>MIWDIGSLVARYTALIALVFGLCLPPVFAEQMEEATADMSEPASHPMGEPLTDFEKMEVHHRRYSTAANNMAQLFKQLNQNVQDVSLAAKTVEAKDSSHNRRLLETRLRQLENMRASYSTQYSQLYAQMQNEYRNYAALNNNLKVKHDAIKDSRKREDTGKEIKGEKVKQAKTKDSSLKDSKGKESKRRNAKAGEPKNQEPKVNDDSAIKDPRVMDMDTEELRARRDGTRPPATTSGSDAGPSLNIVR</sequence>
<organism evidence="3 4">
    <name type="scientific">Nitrosospira briensis</name>
    <dbReference type="NCBI Taxonomy" id="35799"/>
    <lineage>
        <taxon>Bacteria</taxon>
        <taxon>Pseudomonadati</taxon>
        <taxon>Pseudomonadota</taxon>
        <taxon>Betaproteobacteria</taxon>
        <taxon>Nitrosomonadales</taxon>
        <taxon>Nitrosomonadaceae</taxon>
        <taxon>Nitrosospira</taxon>
    </lineage>
</organism>
<protein>
    <submittedName>
        <fullName evidence="3">Uncharacterized protein</fullName>
    </submittedName>
</protein>
<dbReference type="RefSeq" id="WP_074794473.1">
    <property type="nucleotide sequence ID" value="NZ_FOVJ01000001.1"/>
</dbReference>
<dbReference type="EMBL" id="FOVJ01000001">
    <property type="protein sequence ID" value="SFN35822.1"/>
    <property type="molecule type" value="Genomic_DNA"/>
</dbReference>
<keyword evidence="4" id="KW-1185">Reference proteome</keyword>
<gene>
    <name evidence="3" type="ORF">SAMN05216386_0628</name>
</gene>
<evidence type="ECO:0000313" key="3">
    <source>
        <dbReference type="EMBL" id="SFN35822.1"/>
    </source>
</evidence>
<dbReference type="AlphaFoldDB" id="A0A1I4YCV1"/>
<name>A0A1I4YCV1_9PROT</name>
<reference evidence="4" key="1">
    <citation type="submission" date="2016-10" db="EMBL/GenBank/DDBJ databases">
        <authorList>
            <person name="Varghese N."/>
        </authorList>
    </citation>
    <scope>NUCLEOTIDE SEQUENCE [LARGE SCALE GENOMIC DNA]</scope>
    <source>
        <strain evidence="4">Nsp8</strain>
    </source>
</reference>
<accession>A0A1I4YCV1</accession>